<feature type="transmembrane region" description="Helical" evidence="2">
    <location>
        <begin position="119"/>
        <end position="139"/>
    </location>
</feature>
<comment type="caution">
    <text evidence="3">The sequence shown here is derived from an EMBL/GenBank/DDBJ whole genome shotgun (WGS) entry which is preliminary data.</text>
</comment>
<accession>A0A4V5N855</accession>
<reference evidence="3 4" key="1">
    <citation type="submission" date="2017-03" db="EMBL/GenBank/DDBJ databases">
        <title>Genomes of endolithic fungi from Antarctica.</title>
        <authorList>
            <person name="Coleine C."/>
            <person name="Masonjones S."/>
            <person name="Stajich J.E."/>
        </authorList>
    </citation>
    <scope>NUCLEOTIDE SEQUENCE [LARGE SCALE GENOMIC DNA]</scope>
    <source>
        <strain evidence="3 4">CCFEE 6315</strain>
    </source>
</reference>
<keyword evidence="2" id="KW-0472">Membrane</keyword>
<gene>
    <name evidence="3" type="ORF">B0A50_01667</name>
</gene>
<proteinExistence type="predicted"/>
<name>A0A4V5N855_9PEZI</name>
<keyword evidence="2" id="KW-1133">Transmembrane helix</keyword>
<protein>
    <submittedName>
        <fullName evidence="3">Uncharacterized protein</fullName>
    </submittedName>
</protein>
<evidence type="ECO:0000313" key="4">
    <source>
        <dbReference type="Proteomes" id="UP000308549"/>
    </source>
</evidence>
<dbReference type="EMBL" id="NAJL01000005">
    <property type="protein sequence ID" value="TKA32559.1"/>
    <property type="molecule type" value="Genomic_DNA"/>
</dbReference>
<evidence type="ECO:0000256" key="2">
    <source>
        <dbReference type="SAM" id="Phobius"/>
    </source>
</evidence>
<feature type="transmembrane region" description="Helical" evidence="2">
    <location>
        <begin position="159"/>
        <end position="185"/>
    </location>
</feature>
<evidence type="ECO:0000313" key="3">
    <source>
        <dbReference type="EMBL" id="TKA32559.1"/>
    </source>
</evidence>
<keyword evidence="2" id="KW-0812">Transmembrane</keyword>
<sequence>MSNALQSFLRLPGCIRRQTLDALPQRTPVLRPDFTGSATRQAFSNSSHVFGQARRTKRPPPIPTSISQGPPPPGRNLPTGRNAPPTTALSPLPKLTSYAESLLKDGREVLLYKGPSHRAFTGTAIICGGLLVYGAWNTALLPSLLEARESDETKKSGGAMNWITTSVVLLSAVGLAGLGTTLILAPVRMIKSVSARAFSDSKGNAIARLKCEMTNPMPFMKRRFIEVSPSEALLDRQVSATDIDFTSVPLSAAEAFTASPKPFAEALTKPKRNPVARAYDALRRDVRRMFYRDGFAYIRFPENGGNWKLDLQNCELLDNGIAIEKLTTPDPKKGVGAVALLWRKYMI</sequence>
<keyword evidence="4" id="KW-1185">Reference proteome</keyword>
<dbReference type="OrthoDB" id="4140442at2759"/>
<dbReference type="Proteomes" id="UP000308549">
    <property type="component" value="Unassembled WGS sequence"/>
</dbReference>
<organism evidence="3 4">
    <name type="scientific">Salinomyces thailandicus</name>
    <dbReference type="NCBI Taxonomy" id="706561"/>
    <lineage>
        <taxon>Eukaryota</taxon>
        <taxon>Fungi</taxon>
        <taxon>Dikarya</taxon>
        <taxon>Ascomycota</taxon>
        <taxon>Pezizomycotina</taxon>
        <taxon>Dothideomycetes</taxon>
        <taxon>Dothideomycetidae</taxon>
        <taxon>Mycosphaerellales</taxon>
        <taxon>Teratosphaeriaceae</taxon>
        <taxon>Salinomyces</taxon>
    </lineage>
</organism>
<feature type="region of interest" description="Disordered" evidence="1">
    <location>
        <begin position="28"/>
        <end position="92"/>
    </location>
</feature>
<feature type="compositionally biased region" description="Pro residues" evidence="1">
    <location>
        <begin position="59"/>
        <end position="75"/>
    </location>
</feature>
<evidence type="ECO:0000256" key="1">
    <source>
        <dbReference type="SAM" id="MobiDB-lite"/>
    </source>
</evidence>
<dbReference type="AlphaFoldDB" id="A0A4V5N855"/>
<feature type="compositionally biased region" description="Polar residues" evidence="1">
    <location>
        <begin position="36"/>
        <end position="49"/>
    </location>
</feature>